<evidence type="ECO:0000256" key="8">
    <source>
        <dbReference type="ARBA" id="ARBA00022842"/>
    </source>
</evidence>
<dbReference type="EC" id="2.7.11.1" evidence="1"/>
<gene>
    <name evidence="13" type="ORF">HPB51_004405</name>
</gene>
<comment type="caution">
    <text evidence="13">The sequence shown here is derived from an EMBL/GenBank/DDBJ whole genome shotgun (WGS) entry which is preliminary data.</text>
</comment>
<keyword evidence="14" id="KW-1185">Reference proteome</keyword>
<dbReference type="Proteomes" id="UP000821866">
    <property type="component" value="Chromosome 11"/>
</dbReference>
<dbReference type="GO" id="GO:0004674">
    <property type="term" value="F:protein serine/threonine kinase activity"/>
    <property type="evidence" value="ECO:0007669"/>
    <property type="project" value="UniProtKB-KW"/>
</dbReference>
<keyword evidence="2" id="KW-0723">Serine/threonine-protein kinase</keyword>
<reference evidence="13" key="2">
    <citation type="submission" date="2021-09" db="EMBL/GenBank/DDBJ databases">
        <authorList>
            <person name="Jia N."/>
            <person name="Wang J."/>
            <person name="Shi W."/>
            <person name="Du L."/>
            <person name="Sun Y."/>
            <person name="Zhan W."/>
            <person name="Jiang J."/>
            <person name="Wang Q."/>
            <person name="Zhang B."/>
            <person name="Ji P."/>
            <person name="Sakyi L.B."/>
            <person name="Cui X."/>
            <person name="Yuan T."/>
            <person name="Jiang B."/>
            <person name="Yang W."/>
            <person name="Lam T.T.-Y."/>
            <person name="Chang Q."/>
            <person name="Ding S."/>
            <person name="Wang X."/>
            <person name="Zhu J."/>
            <person name="Ruan X."/>
            <person name="Zhao L."/>
            <person name="Wei J."/>
            <person name="Que T."/>
            <person name="Du C."/>
            <person name="Cheng J."/>
            <person name="Dai P."/>
            <person name="Han X."/>
            <person name="Huang E."/>
            <person name="Gao Y."/>
            <person name="Liu J."/>
            <person name="Shao H."/>
            <person name="Ye R."/>
            <person name="Li L."/>
            <person name="Wei W."/>
            <person name="Wang X."/>
            <person name="Wang C."/>
            <person name="Huo Q."/>
            <person name="Li W."/>
            <person name="Guo W."/>
            <person name="Chen H."/>
            <person name="Chen S."/>
            <person name="Zhou L."/>
            <person name="Zhou L."/>
            <person name="Ni X."/>
            <person name="Tian J."/>
            <person name="Zhou Y."/>
            <person name="Sheng Y."/>
            <person name="Liu T."/>
            <person name="Pan Y."/>
            <person name="Xia L."/>
            <person name="Li J."/>
            <person name="Zhao F."/>
            <person name="Cao W."/>
        </authorList>
    </citation>
    <scope>NUCLEOTIDE SEQUENCE</scope>
    <source>
        <strain evidence="13">Rmic-2018</strain>
        <tissue evidence="13">Larvae</tissue>
    </source>
</reference>
<dbReference type="GO" id="GO:0110031">
    <property type="term" value="P:negative regulation of G2/MI transition of meiotic cell cycle"/>
    <property type="evidence" value="ECO:0007669"/>
    <property type="project" value="TreeGrafter"/>
</dbReference>
<dbReference type="InterPro" id="IPR050339">
    <property type="entry name" value="CC_SR_Kinase"/>
</dbReference>
<evidence type="ECO:0000313" key="14">
    <source>
        <dbReference type="Proteomes" id="UP000821866"/>
    </source>
</evidence>
<name>A0A9J6EM03_RHIMP</name>
<evidence type="ECO:0000256" key="5">
    <source>
        <dbReference type="ARBA" id="ARBA00022741"/>
    </source>
</evidence>
<dbReference type="VEuPathDB" id="VectorBase:LOC119180610"/>
<evidence type="ECO:0000256" key="1">
    <source>
        <dbReference type="ARBA" id="ARBA00012513"/>
    </source>
</evidence>
<evidence type="ECO:0000256" key="6">
    <source>
        <dbReference type="ARBA" id="ARBA00022777"/>
    </source>
</evidence>
<evidence type="ECO:0000256" key="4">
    <source>
        <dbReference type="ARBA" id="ARBA00022723"/>
    </source>
</evidence>
<keyword evidence="3" id="KW-0808">Transferase</keyword>
<protein>
    <recommendedName>
        <fullName evidence="1">non-specific serine/threonine protein kinase</fullName>
        <ecNumber evidence="1">2.7.11.1</ecNumber>
    </recommendedName>
</protein>
<dbReference type="InterPro" id="IPR000719">
    <property type="entry name" value="Prot_kinase_dom"/>
</dbReference>
<keyword evidence="4" id="KW-0479">Metal-binding</keyword>
<evidence type="ECO:0000256" key="11">
    <source>
        <dbReference type="ARBA" id="ARBA00048679"/>
    </source>
</evidence>
<evidence type="ECO:0000313" key="13">
    <source>
        <dbReference type="EMBL" id="KAH8035164.1"/>
    </source>
</evidence>
<dbReference type="Gene3D" id="3.30.200.20">
    <property type="entry name" value="Phosphorylase Kinase, domain 1"/>
    <property type="match status" value="1"/>
</dbReference>
<organism evidence="13 14">
    <name type="scientific">Rhipicephalus microplus</name>
    <name type="common">Cattle tick</name>
    <name type="synonym">Boophilus microplus</name>
    <dbReference type="NCBI Taxonomy" id="6941"/>
    <lineage>
        <taxon>Eukaryota</taxon>
        <taxon>Metazoa</taxon>
        <taxon>Ecdysozoa</taxon>
        <taxon>Arthropoda</taxon>
        <taxon>Chelicerata</taxon>
        <taxon>Arachnida</taxon>
        <taxon>Acari</taxon>
        <taxon>Parasitiformes</taxon>
        <taxon>Ixodida</taxon>
        <taxon>Ixodoidea</taxon>
        <taxon>Ixodidae</taxon>
        <taxon>Rhipicephalinae</taxon>
        <taxon>Rhipicephalus</taxon>
        <taxon>Boophilus</taxon>
    </lineage>
</organism>
<keyword evidence="7" id="KW-0067">ATP-binding</keyword>
<keyword evidence="5" id="KW-0547">Nucleotide-binding</keyword>
<dbReference type="GO" id="GO:0005737">
    <property type="term" value="C:cytoplasm"/>
    <property type="evidence" value="ECO:0007669"/>
    <property type="project" value="TreeGrafter"/>
</dbReference>
<dbReference type="AlphaFoldDB" id="A0A9J6EM03"/>
<dbReference type="PANTHER" id="PTHR11042:SF183">
    <property type="entry name" value="MEMBRANE-ASSOCIATED TYROSINE- AND THREONINE-SPECIFIC CDC2-INHIBITORY KINASE"/>
    <property type="match status" value="1"/>
</dbReference>
<sequence>MGDLPTPDPVHFDDSQPLLTKKVYKVRSLDDGRWYAVKVASRQFRGHRDRRLKLQEVAKHELLPPHPHCVRFIKAWEEDHRLYILTELCECSLAAYAEKHHDLSEQFVLELLVDLLLVRYAFTS</sequence>
<evidence type="ECO:0000256" key="7">
    <source>
        <dbReference type="ARBA" id="ARBA00022840"/>
    </source>
</evidence>
<reference evidence="13" key="1">
    <citation type="journal article" date="2020" name="Cell">
        <title>Large-Scale Comparative Analyses of Tick Genomes Elucidate Their Genetic Diversity and Vector Capacities.</title>
        <authorList>
            <consortium name="Tick Genome and Microbiome Consortium (TIGMIC)"/>
            <person name="Jia N."/>
            <person name="Wang J."/>
            <person name="Shi W."/>
            <person name="Du L."/>
            <person name="Sun Y."/>
            <person name="Zhan W."/>
            <person name="Jiang J.F."/>
            <person name="Wang Q."/>
            <person name="Zhang B."/>
            <person name="Ji P."/>
            <person name="Bell-Sakyi L."/>
            <person name="Cui X.M."/>
            <person name="Yuan T.T."/>
            <person name="Jiang B.G."/>
            <person name="Yang W.F."/>
            <person name="Lam T.T."/>
            <person name="Chang Q.C."/>
            <person name="Ding S.J."/>
            <person name="Wang X.J."/>
            <person name="Zhu J.G."/>
            <person name="Ruan X.D."/>
            <person name="Zhao L."/>
            <person name="Wei J.T."/>
            <person name="Ye R.Z."/>
            <person name="Que T.C."/>
            <person name="Du C.H."/>
            <person name="Zhou Y.H."/>
            <person name="Cheng J.X."/>
            <person name="Dai P.F."/>
            <person name="Guo W.B."/>
            <person name="Han X.H."/>
            <person name="Huang E.J."/>
            <person name="Li L.F."/>
            <person name="Wei W."/>
            <person name="Gao Y.C."/>
            <person name="Liu J.Z."/>
            <person name="Shao H.Z."/>
            <person name="Wang X."/>
            <person name="Wang C.C."/>
            <person name="Yang T.C."/>
            <person name="Huo Q.B."/>
            <person name="Li W."/>
            <person name="Chen H.Y."/>
            <person name="Chen S.E."/>
            <person name="Zhou L.G."/>
            <person name="Ni X.B."/>
            <person name="Tian J.H."/>
            <person name="Sheng Y."/>
            <person name="Liu T."/>
            <person name="Pan Y.S."/>
            <person name="Xia L.Y."/>
            <person name="Li J."/>
            <person name="Zhao F."/>
            <person name="Cao W.C."/>
        </authorList>
    </citation>
    <scope>NUCLEOTIDE SEQUENCE</scope>
    <source>
        <strain evidence="13">Rmic-2018</strain>
    </source>
</reference>
<feature type="domain" description="Protein kinase" evidence="12">
    <location>
        <begin position="1"/>
        <end position="124"/>
    </location>
</feature>
<comment type="catalytic activity">
    <reaction evidence="11">
        <text>L-seryl-[protein] + ATP = O-phospho-L-seryl-[protein] + ADP + H(+)</text>
        <dbReference type="Rhea" id="RHEA:17989"/>
        <dbReference type="Rhea" id="RHEA-COMP:9863"/>
        <dbReference type="Rhea" id="RHEA-COMP:11604"/>
        <dbReference type="ChEBI" id="CHEBI:15378"/>
        <dbReference type="ChEBI" id="CHEBI:29999"/>
        <dbReference type="ChEBI" id="CHEBI:30616"/>
        <dbReference type="ChEBI" id="CHEBI:83421"/>
        <dbReference type="ChEBI" id="CHEBI:456216"/>
        <dbReference type="EC" id="2.7.11.1"/>
    </reaction>
</comment>
<evidence type="ECO:0000256" key="2">
    <source>
        <dbReference type="ARBA" id="ARBA00022527"/>
    </source>
</evidence>
<dbReference type="GO" id="GO:0005634">
    <property type="term" value="C:nucleus"/>
    <property type="evidence" value="ECO:0007669"/>
    <property type="project" value="TreeGrafter"/>
</dbReference>
<dbReference type="SUPFAM" id="SSF56112">
    <property type="entry name" value="Protein kinase-like (PK-like)"/>
    <property type="match status" value="1"/>
</dbReference>
<dbReference type="GO" id="GO:0051321">
    <property type="term" value="P:meiotic cell cycle"/>
    <property type="evidence" value="ECO:0007669"/>
    <property type="project" value="TreeGrafter"/>
</dbReference>
<proteinExistence type="predicted"/>
<dbReference type="GO" id="GO:0005524">
    <property type="term" value="F:ATP binding"/>
    <property type="evidence" value="ECO:0007669"/>
    <property type="project" value="UniProtKB-KW"/>
</dbReference>
<evidence type="ECO:0000256" key="10">
    <source>
        <dbReference type="ARBA" id="ARBA00047899"/>
    </source>
</evidence>
<dbReference type="PANTHER" id="PTHR11042">
    <property type="entry name" value="EUKARYOTIC TRANSLATION INITIATION FACTOR 2-ALPHA KINASE EIF2-ALPHA KINASE -RELATED"/>
    <property type="match status" value="1"/>
</dbReference>
<dbReference type="EMBL" id="JABSTU010000003">
    <property type="protein sequence ID" value="KAH8035164.1"/>
    <property type="molecule type" value="Genomic_DNA"/>
</dbReference>
<evidence type="ECO:0000259" key="12">
    <source>
        <dbReference type="PROSITE" id="PS50011"/>
    </source>
</evidence>
<evidence type="ECO:0000256" key="9">
    <source>
        <dbReference type="ARBA" id="ARBA00023306"/>
    </source>
</evidence>
<dbReference type="Pfam" id="PF00069">
    <property type="entry name" value="Pkinase"/>
    <property type="match status" value="1"/>
</dbReference>
<accession>A0A9J6EM03</accession>
<evidence type="ECO:0000256" key="3">
    <source>
        <dbReference type="ARBA" id="ARBA00022679"/>
    </source>
</evidence>
<keyword evidence="9" id="KW-0131">Cell cycle</keyword>
<keyword evidence="8" id="KW-0460">Magnesium</keyword>
<dbReference type="GO" id="GO:0046872">
    <property type="term" value="F:metal ion binding"/>
    <property type="evidence" value="ECO:0007669"/>
    <property type="project" value="UniProtKB-KW"/>
</dbReference>
<dbReference type="PROSITE" id="PS50011">
    <property type="entry name" value="PROTEIN_KINASE_DOM"/>
    <property type="match status" value="1"/>
</dbReference>
<dbReference type="InterPro" id="IPR011009">
    <property type="entry name" value="Kinase-like_dom_sf"/>
</dbReference>
<comment type="catalytic activity">
    <reaction evidence="10">
        <text>L-threonyl-[protein] + ATP = O-phospho-L-threonyl-[protein] + ADP + H(+)</text>
        <dbReference type="Rhea" id="RHEA:46608"/>
        <dbReference type="Rhea" id="RHEA-COMP:11060"/>
        <dbReference type="Rhea" id="RHEA-COMP:11605"/>
        <dbReference type="ChEBI" id="CHEBI:15378"/>
        <dbReference type="ChEBI" id="CHEBI:30013"/>
        <dbReference type="ChEBI" id="CHEBI:30616"/>
        <dbReference type="ChEBI" id="CHEBI:61977"/>
        <dbReference type="ChEBI" id="CHEBI:456216"/>
        <dbReference type="EC" id="2.7.11.1"/>
    </reaction>
</comment>
<keyword evidence="6" id="KW-0418">Kinase</keyword>